<dbReference type="PANTHER" id="PTHR24559">
    <property type="entry name" value="TRANSPOSON TY3-I GAG-POL POLYPROTEIN"/>
    <property type="match status" value="1"/>
</dbReference>
<feature type="domain" description="Reverse transcriptase" evidence="1">
    <location>
        <begin position="3"/>
        <end position="56"/>
    </location>
</feature>
<dbReference type="AlphaFoldDB" id="A0A3Q7FGQ1"/>
<reference evidence="2" key="1">
    <citation type="journal article" date="2012" name="Nature">
        <title>The tomato genome sequence provides insights into fleshy fruit evolution.</title>
        <authorList>
            <consortium name="Tomato Genome Consortium"/>
        </authorList>
    </citation>
    <scope>NUCLEOTIDE SEQUENCE [LARGE SCALE GENOMIC DNA]</scope>
    <source>
        <strain evidence="2">cv. Heinz 1706</strain>
    </source>
</reference>
<dbReference type="Proteomes" id="UP000004994">
    <property type="component" value="Chromosome 2"/>
</dbReference>
<evidence type="ECO:0000313" key="3">
    <source>
        <dbReference type="Proteomes" id="UP000004994"/>
    </source>
</evidence>
<sequence length="145" mass="16905">MLFGLSNAPTTFQDLMNFVFKAFLRKHVLVFFDDILIYHKNSEDHLRHLISVFEELLLQSGQKFTIKTDQKALKFLIEQNVDPTVCKQCTWQQNQLKNKRRLVVGKFHELRRQILSLWHSSSQGGLSGVEATLKRLLTLLLLEGH</sequence>
<dbReference type="STRING" id="4081.A0A3Q7FGQ1"/>
<evidence type="ECO:0000313" key="2">
    <source>
        <dbReference type="EnsemblPlants" id="Solyc02g021607.1.1"/>
    </source>
</evidence>
<keyword evidence="3" id="KW-1185">Reference proteome</keyword>
<dbReference type="InterPro" id="IPR000477">
    <property type="entry name" value="RT_dom"/>
</dbReference>
<dbReference type="Gramene" id="Solyc02g021607.1.1">
    <property type="protein sequence ID" value="Solyc02g021607.1.1"/>
    <property type="gene ID" value="Solyc02g021607.1"/>
</dbReference>
<proteinExistence type="predicted"/>
<dbReference type="PANTHER" id="PTHR24559:SF450">
    <property type="entry name" value="RNA-DIRECTED DNA POLYMERASE HOMOLOG"/>
    <property type="match status" value="1"/>
</dbReference>
<dbReference type="Gene3D" id="3.30.70.270">
    <property type="match status" value="1"/>
</dbReference>
<name>A0A3Q7FGQ1_SOLLC</name>
<dbReference type="InterPro" id="IPR053134">
    <property type="entry name" value="RNA-dir_DNA_polymerase"/>
</dbReference>
<dbReference type="InterPro" id="IPR043502">
    <property type="entry name" value="DNA/RNA_pol_sf"/>
</dbReference>
<organism evidence="2">
    <name type="scientific">Solanum lycopersicum</name>
    <name type="common">Tomato</name>
    <name type="synonym">Lycopersicon esculentum</name>
    <dbReference type="NCBI Taxonomy" id="4081"/>
    <lineage>
        <taxon>Eukaryota</taxon>
        <taxon>Viridiplantae</taxon>
        <taxon>Streptophyta</taxon>
        <taxon>Embryophyta</taxon>
        <taxon>Tracheophyta</taxon>
        <taxon>Spermatophyta</taxon>
        <taxon>Magnoliopsida</taxon>
        <taxon>eudicotyledons</taxon>
        <taxon>Gunneridae</taxon>
        <taxon>Pentapetalae</taxon>
        <taxon>asterids</taxon>
        <taxon>lamiids</taxon>
        <taxon>Solanales</taxon>
        <taxon>Solanaceae</taxon>
        <taxon>Solanoideae</taxon>
        <taxon>Solaneae</taxon>
        <taxon>Solanum</taxon>
        <taxon>Solanum subgen. Lycopersicon</taxon>
    </lineage>
</organism>
<evidence type="ECO:0000259" key="1">
    <source>
        <dbReference type="Pfam" id="PF00078"/>
    </source>
</evidence>
<accession>A0A3Q7FGQ1</accession>
<protein>
    <recommendedName>
        <fullName evidence="1">Reverse transcriptase domain-containing protein</fullName>
    </recommendedName>
</protein>
<dbReference type="Pfam" id="PF00078">
    <property type="entry name" value="RVT_1"/>
    <property type="match status" value="1"/>
</dbReference>
<dbReference type="InterPro" id="IPR043128">
    <property type="entry name" value="Rev_trsase/Diguanyl_cyclase"/>
</dbReference>
<reference evidence="2" key="2">
    <citation type="submission" date="2019-01" db="UniProtKB">
        <authorList>
            <consortium name="EnsemblPlants"/>
        </authorList>
    </citation>
    <scope>IDENTIFICATION</scope>
    <source>
        <strain evidence="2">cv. Heinz 1706</strain>
    </source>
</reference>
<dbReference type="EnsemblPlants" id="Solyc02g021607.1.1">
    <property type="protein sequence ID" value="Solyc02g021607.1.1"/>
    <property type="gene ID" value="Solyc02g021607.1"/>
</dbReference>
<dbReference type="InParanoid" id="A0A3Q7FGQ1"/>
<dbReference type="SUPFAM" id="SSF56672">
    <property type="entry name" value="DNA/RNA polymerases"/>
    <property type="match status" value="1"/>
</dbReference>